<organism evidence="2 3">
    <name type="scientific">Schizopora paradoxa</name>
    <dbReference type="NCBI Taxonomy" id="27342"/>
    <lineage>
        <taxon>Eukaryota</taxon>
        <taxon>Fungi</taxon>
        <taxon>Dikarya</taxon>
        <taxon>Basidiomycota</taxon>
        <taxon>Agaricomycotina</taxon>
        <taxon>Agaricomycetes</taxon>
        <taxon>Hymenochaetales</taxon>
        <taxon>Schizoporaceae</taxon>
        <taxon>Schizopora</taxon>
    </lineage>
</organism>
<evidence type="ECO:0008006" key="4">
    <source>
        <dbReference type="Google" id="ProtNLM"/>
    </source>
</evidence>
<feature type="compositionally biased region" description="Polar residues" evidence="1">
    <location>
        <begin position="82"/>
        <end position="93"/>
    </location>
</feature>
<dbReference type="STRING" id="27342.A0A0H2S6I2"/>
<dbReference type="GO" id="GO:0005546">
    <property type="term" value="F:phosphatidylinositol-4,5-bisphosphate binding"/>
    <property type="evidence" value="ECO:0007669"/>
    <property type="project" value="TreeGrafter"/>
</dbReference>
<evidence type="ECO:0000256" key="1">
    <source>
        <dbReference type="SAM" id="MobiDB-lite"/>
    </source>
</evidence>
<feature type="region of interest" description="Disordered" evidence="1">
    <location>
        <begin position="388"/>
        <end position="667"/>
    </location>
</feature>
<feature type="region of interest" description="Disordered" evidence="1">
    <location>
        <begin position="680"/>
        <end position="771"/>
    </location>
</feature>
<name>A0A0H2S6I2_9AGAM</name>
<feature type="compositionally biased region" description="Basic and acidic residues" evidence="1">
    <location>
        <begin position="94"/>
        <end position="107"/>
    </location>
</feature>
<gene>
    <name evidence="2" type="ORF">SCHPADRAFT_935342</name>
</gene>
<dbReference type="Proteomes" id="UP000053477">
    <property type="component" value="Unassembled WGS sequence"/>
</dbReference>
<feature type="compositionally biased region" description="Basic and acidic residues" evidence="1">
    <location>
        <begin position="186"/>
        <end position="218"/>
    </location>
</feature>
<reference evidence="2 3" key="1">
    <citation type="submission" date="2015-04" db="EMBL/GenBank/DDBJ databases">
        <title>Complete genome sequence of Schizopora paradoxa KUC8140, a cosmopolitan wood degrader in East Asia.</title>
        <authorList>
            <consortium name="DOE Joint Genome Institute"/>
            <person name="Min B."/>
            <person name="Park H."/>
            <person name="Jang Y."/>
            <person name="Kim J.-J."/>
            <person name="Kim K.H."/>
            <person name="Pangilinan J."/>
            <person name="Lipzen A."/>
            <person name="Riley R."/>
            <person name="Grigoriev I.V."/>
            <person name="Spatafora J.W."/>
            <person name="Choi I.-G."/>
        </authorList>
    </citation>
    <scope>NUCLEOTIDE SEQUENCE [LARGE SCALE GENOMIC DNA]</scope>
    <source>
        <strain evidence="2 3">KUC8140</strain>
    </source>
</reference>
<keyword evidence="3" id="KW-1185">Reference proteome</keyword>
<proteinExistence type="predicted"/>
<dbReference type="PANTHER" id="PTHR11977:SF133">
    <property type="entry name" value="DUF4045 DOMAIN-CONTAINING PROTEIN"/>
    <property type="match status" value="1"/>
</dbReference>
<dbReference type="GO" id="GO:0051016">
    <property type="term" value="P:barbed-end actin filament capping"/>
    <property type="evidence" value="ECO:0007669"/>
    <property type="project" value="TreeGrafter"/>
</dbReference>
<feature type="compositionally biased region" description="Polar residues" evidence="1">
    <location>
        <begin position="600"/>
        <end position="610"/>
    </location>
</feature>
<dbReference type="GO" id="GO:0051015">
    <property type="term" value="F:actin filament binding"/>
    <property type="evidence" value="ECO:0007669"/>
    <property type="project" value="InterPro"/>
</dbReference>
<feature type="compositionally biased region" description="Polar residues" evidence="1">
    <location>
        <begin position="242"/>
        <end position="256"/>
    </location>
</feature>
<feature type="compositionally biased region" description="Low complexity" evidence="1">
    <location>
        <begin position="346"/>
        <end position="355"/>
    </location>
</feature>
<dbReference type="SMART" id="SM00262">
    <property type="entry name" value="GEL"/>
    <property type="match status" value="1"/>
</dbReference>
<feature type="compositionally biased region" description="Basic and acidic residues" evidence="1">
    <location>
        <begin position="40"/>
        <end position="50"/>
    </location>
</feature>
<feature type="region of interest" description="Disordered" evidence="1">
    <location>
        <begin position="134"/>
        <end position="371"/>
    </location>
</feature>
<dbReference type="GO" id="GO:0005737">
    <property type="term" value="C:cytoplasm"/>
    <property type="evidence" value="ECO:0007669"/>
    <property type="project" value="TreeGrafter"/>
</dbReference>
<dbReference type="GO" id="GO:0015629">
    <property type="term" value="C:actin cytoskeleton"/>
    <property type="evidence" value="ECO:0007669"/>
    <property type="project" value="TreeGrafter"/>
</dbReference>
<protein>
    <recommendedName>
        <fullName evidence="4">Gelsolin-like domain-containing protein</fullName>
    </recommendedName>
</protein>
<dbReference type="InterPro" id="IPR007122">
    <property type="entry name" value="Villin/Gelsolin"/>
</dbReference>
<evidence type="ECO:0000313" key="3">
    <source>
        <dbReference type="Proteomes" id="UP000053477"/>
    </source>
</evidence>
<dbReference type="OrthoDB" id="6375767at2759"/>
<sequence length="1295" mass="140717">MESPSRRRTYEFPKPDADLAEWTTKIKALQREVDQDEELEQRRLEEEIRASRIARARRSGGRFEGAEGARSGSPVPRRESNSPELRTSTNSPADRQRYQSEALRKLMGDQNVHVPSASVVASGESVSLASFIGGRATGPKLSRHAPQQDAHDPTQFEQRSMADIKSTPHPIFGSRGVAMPGMAAKAPKEETKERERSTTREDIKPSWARERSRERERTTSSPAKPIQNASSLRSDSPRIRTESTGVSGRLGSSESIPNRPPVAPAKPMALRKSSQGSEVSSRTSTTSISTSRPRTPPASYSSPASTSITSSPRPAFSPSPSPGLARPIQPQTRTPPAVVGPGATFASASKSASPAFLRPPPQKDLTPSLSRLQGRGFVQSFVKLSSELESAASVNSSASNTPEKSSPAPTKKPSVLDRWQPQSSSPHSPSAPPLRKAKTFDSSLSTDSPQPSPTSPTPLSKPKEQVKSASLPDKPIGSQSSMFTAAKNPRPDMSQAPDAGLGSSNTLFSYIKPTKTGDNPPTDERALDADSNVDAISFAGSGVDELGMRTIRPRTKSNPSIPAGQERARIKSEASMPAPSGRPLSHPTKDRARRPRKANADSNSGNQTAVEQRGEDNTSVVPDETLIIRVSAEPESMKALEGLRETSEARSSLESMAFIDPDPEEDRAAAQIRGENNIKRLQEAWATQGPIGVKETRKPPLSPNPLKPTSATAPSSGGWNNKATRHALPGLVNVAPPSPPITPPLDARQDKRQQPPPSPRHSRTPSTGTRPTVMDVAQAFSGMSPSPSPSPSPVPAVAQPINAPAANRRTVAPVELEEYDPNDPGGWEKTVTPAAVKAERRRSNYEKYSNFVMPVLKEEKTPAPSPANTLSKAEVADFTASAQANTRKFVDVMDEDLPPLDYVALWESRIPAYMGNEDLRTISVEVLSISGNSASSLTTDAHIFYDAETLAIIHRAKSKSSGLVVTKVWNWRGRKYERDEGSERKLQELGKRFNTEIEFCDQYKEPQELLHILGGTLAIRQGSRSLWSAENTTMHIVRAAPGATFIEEVDLSVSNLCSGFSFCISVLDSLWVWHGRGASQPERSAALAYAKSLNSGTEKKIEEVNEGEEDEMFWMFLGEDDYANADYWKWKAQSPLESYLLGLRVWKIIGLDGQFEVKEIRPLLSSEDVFSTISIVYLAFEVFVLVGASLRGHRKGLRLALEVAKQISMLAAKSKPFQPPVHVLIFPSRIPLELCAAMRGLDEQVVNEGKVPDHMNLISSEDALSHICRNEWKEGDLEDGTMLPLGVAPLAGEAA</sequence>
<feature type="compositionally biased region" description="Polar residues" evidence="1">
    <location>
        <begin position="707"/>
        <end position="722"/>
    </location>
</feature>
<evidence type="ECO:0000313" key="2">
    <source>
        <dbReference type="EMBL" id="KLO19554.1"/>
    </source>
</evidence>
<feature type="region of interest" description="Disordered" evidence="1">
    <location>
        <begin position="33"/>
        <end position="109"/>
    </location>
</feature>
<dbReference type="GO" id="GO:0008154">
    <property type="term" value="P:actin polymerization or depolymerization"/>
    <property type="evidence" value="ECO:0007669"/>
    <property type="project" value="TreeGrafter"/>
</dbReference>
<dbReference type="GO" id="GO:0051014">
    <property type="term" value="P:actin filament severing"/>
    <property type="evidence" value="ECO:0007669"/>
    <property type="project" value="TreeGrafter"/>
</dbReference>
<feature type="region of interest" description="Disordered" evidence="1">
    <location>
        <begin position="779"/>
        <end position="798"/>
    </location>
</feature>
<feature type="compositionally biased region" description="Low complexity" evidence="1">
    <location>
        <begin position="388"/>
        <end position="400"/>
    </location>
</feature>
<dbReference type="EMBL" id="KQ085886">
    <property type="protein sequence ID" value="KLO19554.1"/>
    <property type="molecule type" value="Genomic_DNA"/>
</dbReference>
<dbReference type="InParanoid" id="A0A0H2S6I2"/>
<dbReference type="Gene3D" id="3.40.20.10">
    <property type="entry name" value="Severin"/>
    <property type="match status" value="1"/>
</dbReference>
<dbReference type="SUPFAM" id="SSF55753">
    <property type="entry name" value="Actin depolymerizing proteins"/>
    <property type="match status" value="1"/>
</dbReference>
<accession>A0A0H2S6I2</accession>
<feature type="compositionally biased region" description="Basic and acidic residues" evidence="1">
    <location>
        <begin position="635"/>
        <end position="648"/>
    </location>
</feature>
<dbReference type="InterPro" id="IPR029006">
    <property type="entry name" value="ADF-H/Gelsolin-like_dom_sf"/>
</dbReference>
<feature type="compositionally biased region" description="Low complexity" evidence="1">
    <location>
        <begin position="280"/>
        <end position="314"/>
    </location>
</feature>
<dbReference type="PANTHER" id="PTHR11977">
    <property type="entry name" value="VILLIN"/>
    <property type="match status" value="1"/>
</dbReference>